<reference evidence="1" key="1">
    <citation type="submission" date="2019-02" db="EMBL/GenBank/DDBJ databases">
        <authorList>
            <person name="Gruber-Vodicka R. H."/>
            <person name="Seah K. B. B."/>
        </authorList>
    </citation>
    <scope>NUCLEOTIDE SEQUENCE</scope>
    <source>
        <strain evidence="2">BECK_BY19</strain>
        <strain evidence="1">BECK_BY8</strain>
    </source>
</reference>
<evidence type="ECO:0000313" key="1">
    <source>
        <dbReference type="EMBL" id="VFK63245.1"/>
    </source>
</evidence>
<name>A0A451AB45_9GAMM</name>
<organism evidence="1">
    <name type="scientific">Candidatus Kentrum sp. UNK</name>
    <dbReference type="NCBI Taxonomy" id="2126344"/>
    <lineage>
        <taxon>Bacteria</taxon>
        <taxon>Pseudomonadati</taxon>
        <taxon>Pseudomonadota</taxon>
        <taxon>Gammaproteobacteria</taxon>
        <taxon>Candidatus Kentrum</taxon>
    </lineage>
</organism>
<sequence length="156" mass="17736">MMRVFHCDSLGIESASSRQFANPLRVIVCHQEIALNFPCGIEEIHVVQFVVAIQTFPCLLAIGGIRWINEKNRLSTLIVLADLGYTITFDDGKSFTNTTNRINSVRKGFRIPTRQKSFPILAMLDKARARRQDTAMKHSILQYRPKGNIIDLCRCL</sequence>
<protein>
    <submittedName>
        <fullName evidence="1">Uncharacterized protein</fullName>
    </submittedName>
</protein>
<dbReference type="AlphaFoldDB" id="A0A451AB45"/>
<evidence type="ECO:0000313" key="2">
    <source>
        <dbReference type="EMBL" id="VFK70776.1"/>
    </source>
</evidence>
<accession>A0A451AB45</accession>
<proteinExistence type="predicted"/>
<dbReference type="EMBL" id="CAADFZ010000031">
    <property type="protein sequence ID" value="VFK63245.1"/>
    <property type="molecule type" value="Genomic_DNA"/>
</dbReference>
<gene>
    <name evidence="1" type="ORF">BECKUNK1418G_GA0071005_10319</name>
    <name evidence="2" type="ORF">BECKUNK1418H_GA0071006_10389</name>
</gene>
<dbReference type="EMBL" id="CAADGD010000038">
    <property type="protein sequence ID" value="VFK70776.1"/>
    <property type="molecule type" value="Genomic_DNA"/>
</dbReference>